<dbReference type="STRING" id="1547922.ISF6_3667"/>
<organism evidence="3 4">
    <name type="scientific">Piscinibacter sakaiensis</name>
    <name type="common">Ideonella sakaiensis</name>
    <dbReference type="NCBI Taxonomy" id="1547922"/>
    <lineage>
        <taxon>Bacteria</taxon>
        <taxon>Pseudomonadati</taxon>
        <taxon>Pseudomonadota</taxon>
        <taxon>Betaproteobacteria</taxon>
        <taxon>Burkholderiales</taxon>
        <taxon>Sphaerotilaceae</taxon>
        <taxon>Piscinibacter</taxon>
    </lineage>
</organism>
<feature type="region of interest" description="Disordered" evidence="1">
    <location>
        <begin position="207"/>
        <end position="228"/>
    </location>
</feature>
<evidence type="ECO:0000256" key="1">
    <source>
        <dbReference type="SAM" id="MobiDB-lite"/>
    </source>
</evidence>
<evidence type="ECO:0000313" key="4">
    <source>
        <dbReference type="Proteomes" id="UP000037660"/>
    </source>
</evidence>
<reference evidence="4" key="1">
    <citation type="submission" date="2015-07" db="EMBL/GenBank/DDBJ databases">
        <title>Discovery of a poly(ethylene terephthalate assimilation.</title>
        <authorList>
            <person name="Yoshida S."/>
            <person name="Hiraga K."/>
            <person name="Takehana T."/>
            <person name="Taniguchi I."/>
            <person name="Yamaji H."/>
            <person name="Maeda Y."/>
            <person name="Toyohara K."/>
            <person name="Miyamoto K."/>
            <person name="Kimura Y."/>
            <person name="Oda K."/>
        </authorList>
    </citation>
    <scope>NUCLEOTIDE SEQUENCE [LARGE SCALE GENOMIC DNA]</scope>
    <source>
        <strain evidence="4">NBRC 110686 / TISTR 2288 / 201-F6</strain>
    </source>
</reference>
<comment type="caution">
    <text evidence="3">The sequence shown here is derived from an EMBL/GenBank/DDBJ whole genome shotgun (WGS) entry which is preliminary data.</text>
</comment>
<gene>
    <name evidence="3" type="ORF">ISF6_3667</name>
</gene>
<dbReference type="InterPro" id="IPR001048">
    <property type="entry name" value="Asp/Glu/Uridylate_kinase"/>
</dbReference>
<dbReference type="Proteomes" id="UP000037660">
    <property type="component" value="Unassembled WGS sequence"/>
</dbReference>
<dbReference type="SUPFAM" id="SSF53633">
    <property type="entry name" value="Carbamate kinase-like"/>
    <property type="match status" value="1"/>
</dbReference>
<keyword evidence="4" id="KW-1185">Reference proteome</keyword>
<dbReference type="EMBL" id="BBYR01000056">
    <property type="protein sequence ID" value="GAP37722.1"/>
    <property type="molecule type" value="Genomic_DNA"/>
</dbReference>
<dbReference type="RefSeq" id="WP_157549142.1">
    <property type="nucleotide sequence ID" value="NZ_BBYR01000056.1"/>
</dbReference>
<proteinExistence type="predicted"/>
<evidence type="ECO:0000313" key="3">
    <source>
        <dbReference type="EMBL" id="GAP37722.1"/>
    </source>
</evidence>
<dbReference type="AlphaFoldDB" id="A0A0K8P500"/>
<feature type="domain" description="Aspartate/glutamate/uridylate kinase" evidence="2">
    <location>
        <begin position="2"/>
        <end position="141"/>
    </location>
</feature>
<sequence>MWVIKLGGSLLRDPRLRGGLQLLATLGGGRVTIVPGGGPFADQVRDAQAHWAFDDVAAHNMAVLAMAQTAQLMHALEPRLPLVRHEAEIRDSLHAGRPALWLPLPLLRDAPDELTTWDVSSDSLALWLARRLNAERLVLVKACAVDAGAGLAELGAAGVLDRRFAAWAESAAFPIEVIGVDEVGRIAQGLLGGADCAAAVVDAGVRRARAAPPPRPRTAAPARRRPGA</sequence>
<accession>A0A0K8P500</accession>
<name>A0A0K8P500_PISS1</name>
<reference evidence="3 4" key="2">
    <citation type="journal article" date="2016" name="Science">
        <title>A bacterium that degrades and assimilates poly(ethylene terephthalate).</title>
        <authorList>
            <person name="Yoshida S."/>
            <person name="Hiraga K."/>
            <person name="Takehana T."/>
            <person name="Taniguchi I."/>
            <person name="Yamaji H."/>
            <person name="Maeda Y."/>
            <person name="Toyohara K."/>
            <person name="Miyamoto K."/>
            <person name="Kimura Y."/>
            <person name="Oda K."/>
        </authorList>
    </citation>
    <scope>NUCLEOTIDE SEQUENCE [LARGE SCALE GENOMIC DNA]</scope>
    <source>
        <strain evidence="4">NBRC 110686 / TISTR 2288 / 201-F6</strain>
    </source>
</reference>
<dbReference type="InterPro" id="IPR036393">
    <property type="entry name" value="AceGlu_kinase-like_sf"/>
</dbReference>
<dbReference type="Gene3D" id="3.40.1160.10">
    <property type="entry name" value="Acetylglutamate kinase-like"/>
    <property type="match status" value="1"/>
</dbReference>
<protein>
    <submittedName>
        <fullName evidence="3">Delta 1-pyrroline-5-carboxylate synthetase</fullName>
    </submittedName>
</protein>
<dbReference type="Pfam" id="PF00696">
    <property type="entry name" value="AA_kinase"/>
    <property type="match status" value="1"/>
</dbReference>
<dbReference type="OrthoDB" id="8526978at2"/>
<evidence type="ECO:0000259" key="2">
    <source>
        <dbReference type="Pfam" id="PF00696"/>
    </source>
</evidence>